<name>A0ABU1G871_9GAMM</name>
<keyword evidence="4" id="KW-1185">Reference proteome</keyword>
<comment type="caution">
    <text evidence="3">The sequence shown here is derived from an EMBL/GenBank/DDBJ whole genome shotgun (WGS) entry which is preliminary data.</text>
</comment>
<reference evidence="3 4" key="1">
    <citation type="submission" date="2023-04" db="EMBL/GenBank/DDBJ databases">
        <title>A long-awaited taxogenomic arrangement of the family Halomonadaceae.</title>
        <authorList>
            <person name="De La Haba R."/>
            <person name="Chuvochina M."/>
            <person name="Wittouck S."/>
            <person name="Arahal D.R."/>
            <person name="Sanchez-Porro C."/>
            <person name="Hugenholtz P."/>
            <person name="Ventosa A."/>
        </authorList>
    </citation>
    <scope>NUCLEOTIDE SEQUENCE [LARGE SCALE GENOMIC DNA]</scope>
    <source>
        <strain evidence="3 4">DSM 18042</strain>
    </source>
</reference>
<feature type="domain" description="HIT" evidence="2">
    <location>
        <begin position="36"/>
        <end position="105"/>
    </location>
</feature>
<sequence>MALFELDDRLAGDTLLLCDLPLCRALLMRDARYPWVVLVPRRAALSEVFELSDSEQLQLWREASQLGQAMKTAFGGDKLNIATLGNVVSQLHMHVVIRRHDDAAWPAPVWGHGTPEAYSPGEEHAMQARLSELIAALEMTP</sequence>
<evidence type="ECO:0000256" key="1">
    <source>
        <dbReference type="PROSITE-ProRule" id="PRU00464"/>
    </source>
</evidence>
<dbReference type="RefSeq" id="WP_230448320.1">
    <property type="nucleotide sequence ID" value="NZ_JARWAI010000001.1"/>
</dbReference>
<evidence type="ECO:0000259" key="2">
    <source>
        <dbReference type="PROSITE" id="PS51084"/>
    </source>
</evidence>
<evidence type="ECO:0000313" key="3">
    <source>
        <dbReference type="EMBL" id="MDR5873688.1"/>
    </source>
</evidence>
<dbReference type="EMBL" id="JARWAI010000001">
    <property type="protein sequence ID" value="MDR5873688.1"/>
    <property type="molecule type" value="Genomic_DNA"/>
</dbReference>
<protein>
    <submittedName>
        <fullName evidence="3">HIT domain-containing protein</fullName>
    </submittedName>
</protein>
<dbReference type="Proteomes" id="UP001269267">
    <property type="component" value="Unassembled WGS sequence"/>
</dbReference>
<proteinExistence type="predicted"/>
<dbReference type="SUPFAM" id="SSF54197">
    <property type="entry name" value="HIT-like"/>
    <property type="match status" value="1"/>
</dbReference>
<dbReference type="Pfam" id="PF01230">
    <property type="entry name" value="HIT"/>
    <property type="match status" value="1"/>
</dbReference>
<gene>
    <name evidence="3" type="ORF">QC815_02015</name>
</gene>
<dbReference type="PIRSF" id="PIRSF000714">
    <property type="entry name" value="HIT"/>
    <property type="match status" value="1"/>
</dbReference>
<evidence type="ECO:0000313" key="4">
    <source>
        <dbReference type="Proteomes" id="UP001269267"/>
    </source>
</evidence>
<accession>A0ABU1G871</accession>
<dbReference type="InterPro" id="IPR011146">
    <property type="entry name" value="HIT-like"/>
</dbReference>
<dbReference type="InterPro" id="IPR026026">
    <property type="entry name" value="HIT_Hint"/>
</dbReference>
<dbReference type="Gene3D" id="3.30.428.10">
    <property type="entry name" value="HIT-like"/>
    <property type="match status" value="1"/>
</dbReference>
<dbReference type="PROSITE" id="PS51084">
    <property type="entry name" value="HIT_2"/>
    <property type="match status" value="1"/>
</dbReference>
<comment type="caution">
    <text evidence="1">Lacks conserved residue(s) required for the propagation of feature annotation.</text>
</comment>
<dbReference type="InterPro" id="IPR036265">
    <property type="entry name" value="HIT-like_sf"/>
</dbReference>
<organism evidence="3 4">
    <name type="scientific">Vreelandella gomseomensis</name>
    <dbReference type="NCBI Taxonomy" id="370766"/>
    <lineage>
        <taxon>Bacteria</taxon>
        <taxon>Pseudomonadati</taxon>
        <taxon>Pseudomonadota</taxon>
        <taxon>Gammaproteobacteria</taxon>
        <taxon>Oceanospirillales</taxon>
        <taxon>Halomonadaceae</taxon>
        <taxon>Vreelandella</taxon>
    </lineage>
</organism>